<reference evidence="2 3" key="1">
    <citation type="journal article" date="2013" name="Genome Announc.">
        <title>Draft Genome Sequence of Streptomyces gancidicus Strain BKS 13-15.</title>
        <authorList>
            <person name="Kumar S."/>
            <person name="Kaur N."/>
            <person name="Singh N.K."/>
            <person name="Raghava G.P."/>
            <person name="Mayilraj S."/>
        </authorList>
    </citation>
    <scope>NUCLEOTIDE SEQUENCE [LARGE SCALE GENOMIC DNA]</scope>
    <source>
        <strain evidence="2 3">BKS 13-15</strain>
    </source>
</reference>
<proteinExistence type="predicted"/>
<accession>M3C2G0</accession>
<keyword evidence="1" id="KW-0732">Signal</keyword>
<gene>
    <name evidence="2" type="ORF">H114_03426</name>
</gene>
<dbReference type="PATRIC" id="fig|1284664.3.peg.686"/>
<dbReference type="AlphaFoldDB" id="M3C2G0"/>
<feature type="chain" id="PRO_5004032223" description="Secreted protein" evidence="1">
    <location>
        <begin position="28"/>
        <end position="97"/>
    </location>
</feature>
<keyword evidence="3" id="KW-1185">Reference proteome</keyword>
<dbReference type="EMBL" id="AOHP01000022">
    <property type="protein sequence ID" value="EMF30499.1"/>
    <property type="molecule type" value="Genomic_DNA"/>
</dbReference>
<name>M3C2G0_STREZ</name>
<organism evidence="2 3">
    <name type="scientific">Streptomyces gancidicus BKS 13-15</name>
    <dbReference type="NCBI Taxonomy" id="1284664"/>
    <lineage>
        <taxon>Bacteria</taxon>
        <taxon>Bacillati</taxon>
        <taxon>Actinomycetota</taxon>
        <taxon>Actinomycetes</taxon>
        <taxon>Kitasatosporales</taxon>
        <taxon>Streptomycetaceae</taxon>
        <taxon>Streptomyces</taxon>
        <taxon>Streptomyces pseudogriseolus group</taxon>
    </lineage>
</organism>
<evidence type="ECO:0008006" key="4">
    <source>
        <dbReference type="Google" id="ProtNLM"/>
    </source>
</evidence>
<dbReference type="Proteomes" id="UP000011732">
    <property type="component" value="Unassembled WGS sequence"/>
</dbReference>
<comment type="caution">
    <text evidence="2">The sequence shown here is derived from an EMBL/GenBank/DDBJ whole genome shotgun (WGS) entry which is preliminary data.</text>
</comment>
<evidence type="ECO:0000256" key="1">
    <source>
        <dbReference type="SAM" id="SignalP"/>
    </source>
</evidence>
<evidence type="ECO:0000313" key="3">
    <source>
        <dbReference type="Proteomes" id="UP000011732"/>
    </source>
</evidence>
<protein>
    <recommendedName>
        <fullName evidence="4">Secreted protein</fullName>
    </recommendedName>
</protein>
<sequence length="97" mass="10376">MRIRHAVAGTAVGALLTLGAMTAPTQAAPAIPTARPPAAADGVHVNLSAASWHDSGRRYPSREICDGWADYYTFEVGTPGQCRGPYSGGIFQLWLWY</sequence>
<evidence type="ECO:0000313" key="2">
    <source>
        <dbReference type="EMBL" id="EMF30499.1"/>
    </source>
</evidence>
<feature type="signal peptide" evidence="1">
    <location>
        <begin position="1"/>
        <end position="27"/>
    </location>
</feature>